<keyword evidence="3" id="KW-1185">Reference proteome</keyword>
<evidence type="ECO:0000313" key="3">
    <source>
        <dbReference type="Proteomes" id="UP000001420"/>
    </source>
</evidence>
<organism evidence="2 3">
    <name type="scientific">Prochlorococcus marinus (strain SARG / CCMP1375 / SS120)</name>
    <dbReference type="NCBI Taxonomy" id="167539"/>
    <lineage>
        <taxon>Bacteria</taxon>
        <taxon>Bacillati</taxon>
        <taxon>Cyanobacteriota</taxon>
        <taxon>Cyanophyceae</taxon>
        <taxon>Synechococcales</taxon>
        <taxon>Prochlorococcaceae</taxon>
        <taxon>Prochlorococcus</taxon>
    </lineage>
</organism>
<sequence>MRILFTGLSGLTGSHLAKLLLKNGLSETDQYFCIVRSALSSYISLPSRVLCKNNFFYGDCEDEIFCTSVIKTVQPDLVVHLAQMKLLPVILKSTISLGIKPRIVVLGTTAVYSSFMSCSQPYKIAENFLTTNWDNFLVIRSSMIYGHPIDKNMNKLFRYVKRRFPIPIPNDGKALYQPIFYKDLAEIIYSLLFKQQLKGYYDLPGPDTVSLKAIIRLISSKLKMKPITFSIPIKPALYTMQLLEIIASKSRMSLPINSEQILRSSEDKICDSSLKSILPSYQLTSIDQGLEIQKTKMNID</sequence>
<dbReference type="eggNOG" id="COG0702">
    <property type="taxonomic scope" value="Bacteria"/>
</dbReference>
<gene>
    <name evidence="2" type="ordered locus">Pro_0681</name>
</gene>
<dbReference type="Gene3D" id="3.40.50.720">
    <property type="entry name" value="NAD(P)-binding Rossmann-like Domain"/>
    <property type="match status" value="1"/>
</dbReference>
<dbReference type="Pfam" id="PF16363">
    <property type="entry name" value="GDP_Man_Dehyd"/>
    <property type="match status" value="1"/>
</dbReference>
<reference evidence="2 3" key="1">
    <citation type="journal article" date="2003" name="Proc. Natl. Acad. Sci. U.S.A.">
        <title>Genome sequence of the cyanobacterium Prochlorococcus marinus SS120, a nearly minimal oxyphototrophic genome.</title>
        <authorList>
            <person name="Dufresne A."/>
            <person name="Salanoubat M."/>
            <person name="Partensky F."/>
            <person name="Artiguenave F."/>
            <person name="Axmann I.M."/>
            <person name="Barbe V."/>
            <person name="Duprat S."/>
            <person name="Galperin M.Y."/>
            <person name="Koonin E.V."/>
            <person name="Le Gall F."/>
            <person name="Makarova K.S."/>
            <person name="Ostrowski M."/>
            <person name="Oztas S."/>
            <person name="Robert C."/>
            <person name="Rogozin I.B."/>
            <person name="Scanlan D.J."/>
            <person name="Tandeau de Marsac N."/>
            <person name="Weissenbach J."/>
            <person name="Wincker P."/>
            <person name="Wolf Y.I."/>
            <person name="Hess W.R."/>
        </authorList>
    </citation>
    <scope>NUCLEOTIDE SEQUENCE [LARGE SCALE GENOMIC DNA]</scope>
    <source>
        <strain evidence="3">SARG / CCMP1375 / SS120</strain>
    </source>
</reference>
<dbReference type="InterPro" id="IPR016040">
    <property type="entry name" value="NAD(P)-bd_dom"/>
</dbReference>
<dbReference type="EnsemblBacteria" id="AAP99725">
    <property type="protein sequence ID" value="AAP99725"/>
    <property type="gene ID" value="Pro_0681"/>
</dbReference>
<accession>Q7VCQ9</accession>
<dbReference type="PANTHER" id="PTHR43000">
    <property type="entry name" value="DTDP-D-GLUCOSE 4,6-DEHYDRATASE-RELATED"/>
    <property type="match status" value="1"/>
</dbReference>
<dbReference type="OrthoDB" id="9809586at2"/>
<evidence type="ECO:0000259" key="1">
    <source>
        <dbReference type="Pfam" id="PF16363"/>
    </source>
</evidence>
<proteinExistence type="predicted"/>
<name>Q7VCQ9_PROMA</name>
<dbReference type="AlphaFoldDB" id="Q7VCQ9"/>
<dbReference type="KEGG" id="pma:Pro_0681"/>
<dbReference type="SUPFAM" id="SSF51735">
    <property type="entry name" value="NAD(P)-binding Rossmann-fold domains"/>
    <property type="match status" value="1"/>
</dbReference>
<dbReference type="Proteomes" id="UP000001420">
    <property type="component" value="Chromosome"/>
</dbReference>
<protein>
    <submittedName>
        <fullName evidence="2">Nucleoside-diphosphate-sugar epimerase</fullName>
    </submittedName>
</protein>
<dbReference type="HOGENOM" id="CLU_007383_6_5_3"/>
<dbReference type="STRING" id="167539.Pro_0681"/>
<dbReference type="PATRIC" id="fig|167539.5.peg.714"/>
<dbReference type="InterPro" id="IPR036291">
    <property type="entry name" value="NAD(P)-bd_dom_sf"/>
</dbReference>
<feature type="domain" description="NAD(P)-binding" evidence="1">
    <location>
        <begin position="4"/>
        <end position="94"/>
    </location>
</feature>
<evidence type="ECO:0000313" key="2">
    <source>
        <dbReference type="EMBL" id="AAP99725.1"/>
    </source>
</evidence>
<dbReference type="EMBL" id="AE017126">
    <property type="protein sequence ID" value="AAP99725.1"/>
    <property type="molecule type" value="Genomic_DNA"/>
</dbReference>